<feature type="region of interest" description="Disordered" evidence="1">
    <location>
        <begin position="47"/>
        <end position="78"/>
    </location>
</feature>
<feature type="compositionally biased region" description="Low complexity" evidence="1">
    <location>
        <begin position="55"/>
        <end position="76"/>
    </location>
</feature>
<evidence type="ECO:0000256" key="2">
    <source>
        <dbReference type="SAM" id="SignalP"/>
    </source>
</evidence>
<dbReference type="Pfam" id="PF13229">
    <property type="entry name" value="Beta_helix"/>
    <property type="match status" value="1"/>
</dbReference>
<sequence>MVLLMRIFKGNYLKLKTPVATLAASLLMLGSTAHAAGLGAFLPTPNIPGAPVTRTPSNPSTPANPSTPGAPTATGSLPPIGVQAVPNTPVAALPSHPDHSNIATPSPQPGIQANALSPASAKSFTREWVVSPSGNDAGDGSAAQPLRTINKAISQAGPGEVIRVQAGTYAERVIIGANAKPGTEGGKITLQGEGSPRIIPGAGSGAMVQVRQPHWVIDGFELDVQRQPIFGVTFEGNVAGSTLVNSELHHGGGGAGVTTYNKATGAIIENNHIHDFLKTTGNQDSHGVVVQPTSKDITVRNNDIHDNSGDSVQCLGPEGFSSLPPADGVLVENNHFYNNRENAVDIKTCYGVVIRNNRMHQFRPSSTAKGDVVVVHYSANNVMVEDNEIYDGAKGISVGGNHEGPVPSGIVVRRNRVHDITAAGGGEGTGIRLENSKGTVVVNNTVTNVSTGLVIGHGTGGPTQSPVVRNNILDGAISVDVGGQAPGMKLGNNLFAASGQFKSNGAVVSVDQFKSTTGDASSASGSADLGEGFGPGALAVDKGTDVGLPFCGGAPDIGAVELGC</sequence>
<dbReference type="EMBL" id="VIFM01000038">
    <property type="protein sequence ID" value="TQF15687.1"/>
    <property type="molecule type" value="Genomic_DNA"/>
</dbReference>
<dbReference type="Proteomes" id="UP000315369">
    <property type="component" value="Unassembled WGS sequence"/>
</dbReference>
<feature type="domain" description="Right handed beta helix" evidence="3">
    <location>
        <begin position="287"/>
        <end position="471"/>
    </location>
</feature>
<feature type="chain" id="PRO_5022060504" evidence="2">
    <location>
        <begin position="36"/>
        <end position="564"/>
    </location>
</feature>
<comment type="caution">
    <text evidence="4">The sequence shown here is derived from an EMBL/GenBank/DDBJ whole genome shotgun (WGS) entry which is preliminary data.</text>
</comment>
<dbReference type="InterPro" id="IPR011050">
    <property type="entry name" value="Pectin_lyase_fold/virulence"/>
</dbReference>
<reference evidence="4 5" key="1">
    <citation type="submission" date="2019-06" db="EMBL/GenBank/DDBJ databases">
        <authorList>
            <person name="Livingstone P."/>
            <person name="Whitworth D."/>
        </authorList>
    </citation>
    <scope>NUCLEOTIDE SEQUENCE [LARGE SCALE GENOMIC DNA]</scope>
    <source>
        <strain evidence="4 5">AM401</strain>
    </source>
</reference>
<dbReference type="AlphaFoldDB" id="A0A540X357"/>
<keyword evidence="5" id="KW-1185">Reference proteome</keyword>
<protein>
    <submittedName>
        <fullName evidence="4">DUF1565 domain-containing protein</fullName>
    </submittedName>
</protein>
<evidence type="ECO:0000256" key="1">
    <source>
        <dbReference type="SAM" id="MobiDB-lite"/>
    </source>
</evidence>
<accession>A0A540X357</accession>
<dbReference type="InterPro" id="IPR039448">
    <property type="entry name" value="Beta_helix"/>
</dbReference>
<evidence type="ECO:0000313" key="4">
    <source>
        <dbReference type="EMBL" id="TQF15687.1"/>
    </source>
</evidence>
<dbReference type="SUPFAM" id="SSF51126">
    <property type="entry name" value="Pectin lyase-like"/>
    <property type="match status" value="1"/>
</dbReference>
<dbReference type="InterPro" id="IPR006626">
    <property type="entry name" value="PbH1"/>
</dbReference>
<dbReference type="Gene3D" id="2.160.20.10">
    <property type="entry name" value="Single-stranded right-handed beta-helix, Pectin lyase-like"/>
    <property type="match status" value="2"/>
</dbReference>
<proteinExistence type="predicted"/>
<dbReference type="InterPro" id="IPR012334">
    <property type="entry name" value="Pectin_lyas_fold"/>
</dbReference>
<dbReference type="OrthoDB" id="5522893at2"/>
<gene>
    <name evidence="4" type="ORF">FJV41_12440</name>
</gene>
<feature type="signal peptide" evidence="2">
    <location>
        <begin position="1"/>
        <end position="35"/>
    </location>
</feature>
<organism evidence="4 5">
    <name type="scientific">Myxococcus llanfairpwllgwyngyllgogerychwyrndrobwllllantysiliogogogochensis</name>
    <dbReference type="NCBI Taxonomy" id="2590453"/>
    <lineage>
        <taxon>Bacteria</taxon>
        <taxon>Pseudomonadati</taxon>
        <taxon>Myxococcota</taxon>
        <taxon>Myxococcia</taxon>
        <taxon>Myxococcales</taxon>
        <taxon>Cystobacterineae</taxon>
        <taxon>Myxococcaceae</taxon>
        <taxon>Myxococcus</taxon>
    </lineage>
</organism>
<name>A0A540X357_9BACT</name>
<keyword evidence="2" id="KW-0732">Signal</keyword>
<evidence type="ECO:0000313" key="5">
    <source>
        <dbReference type="Proteomes" id="UP000315369"/>
    </source>
</evidence>
<dbReference type="SMART" id="SM00710">
    <property type="entry name" value="PbH1"/>
    <property type="match status" value="7"/>
</dbReference>
<evidence type="ECO:0000259" key="3">
    <source>
        <dbReference type="Pfam" id="PF13229"/>
    </source>
</evidence>